<dbReference type="Pfam" id="PF00581">
    <property type="entry name" value="Rhodanese"/>
    <property type="match status" value="1"/>
</dbReference>
<organism evidence="3 4">
    <name type="scientific">Pseudochrobactrum asaccharolyticum</name>
    <dbReference type="NCBI Taxonomy" id="354351"/>
    <lineage>
        <taxon>Bacteria</taxon>
        <taxon>Pseudomonadati</taxon>
        <taxon>Pseudomonadota</taxon>
        <taxon>Alphaproteobacteria</taxon>
        <taxon>Hyphomicrobiales</taxon>
        <taxon>Brucellaceae</taxon>
        <taxon>Pseudochrobactrum</taxon>
    </lineage>
</organism>
<proteinExistence type="predicted"/>
<dbReference type="PANTHER" id="PTHR43031">
    <property type="entry name" value="FAD-DEPENDENT OXIDOREDUCTASE"/>
    <property type="match status" value="1"/>
</dbReference>
<evidence type="ECO:0000259" key="1">
    <source>
        <dbReference type="PROSITE" id="PS50206"/>
    </source>
</evidence>
<dbReference type="OrthoDB" id="194599at2"/>
<feature type="domain" description="HTH arsR-type" evidence="2">
    <location>
        <begin position="6"/>
        <end position="100"/>
    </location>
</feature>
<dbReference type="NCBIfam" id="NF033788">
    <property type="entry name" value="HTH_metalloreg"/>
    <property type="match status" value="1"/>
</dbReference>
<reference evidence="3 4" key="1">
    <citation type="submission" date="2018-06" db="EMBL/GenBank/DDBJ databases">
        <title>Genomic Encyclopedia of Type Strains, Phase IV (KMG-IV): sequencing the most valuable type-strain genomes for metagenomic binning, comparative biology and taxonomic classification.</title>
        <authorList>
            <person name="Goeker M."/>
        </authorList>
    </citation>
    <scope>NUCLEOTIDE SEQUENCE [LARGE SCALE GENOMIC DNA]</scope>
    <source>
        <strain evidence="3 4">DSM 25619</strain>
    </source>
</reference>
<dbReference type="PROSITE" id="PS50987">
    <property type="entry name" value="HTH_ARSR_2"/>
    <property type="match status" value="1"/>
</dbReference>
<gene>
    <name evidence="3" type="ORF">DFR47_10956</name>
</gene>
<dbReference type="InterPro" id="IPR011991">
    <property type="entry name" value="ArsR-like_HTH"/>
</dbReference>
<dbReference type="CDD" id="cd00158">
    <property type="entry name" value="RHOD"/>
    <property type="match status" value="1"/>
</dbReference>
<dbReference type="PRINTS" id="PR00778">
    <property type="entry name" value="HTHARSR"/>
</dbReference>
<keyword evidence="4" id="KW-1185">Reference proteome</keyword>
<dbReference type="InterPro" id="IPR001307">
    <property type="entry name" value="Thiosulphate_STrfase_CS"/>
</dbReference>
<evidence type="ECO:0000313" key="4">
    <source>
        <dbReference type="Proteomes" id="UP000252893"/>
    </source>
</evidence>
<feature type="domain" description="Rhodanese" evidence="1">
    <location>
        <begin position="130"/>
        <end position="219"/>
    </location>
</feature>
<evidence type="ECO:0000313" key="3">
    <source>
        <dbReference type="EMBL" id="RBO91196.1"/>
    </source>
</evidence>
<dbReference type="CDD" id="cd00090">
    <property type="entry name" value="HTH_ARSR"/>
    <property type="match status" value="1"/>
</dbReference>
<evidence type="ECO:0000259" key="2">
    <source>
        <dbReference type="PROSITE" id="PS50987"/>
    </source>
</evidence>
<dbReference type="Gene3D" id="3.40.250.10">
    <property type="entry name" value="Rhodanese-like domain"/>
    <property type="match status" value="1"/>
</dbReference>
<dbReference type="SMART" id="SM00450">
    <property type="entry name" value="RHOD"/>
    <property type="match status" value="1"/>
</dbReference>
<dbReference type="InterPro" id="IPR036390">
    <property type="entry name" value="WH_DNA-bd_sf"/>
</dbReference>
<dbReference type="AlphaFoldDB" id="A0A366DMC2"/>
<dbReference type="Pfam" id="PF01022">
    <property type="entry name" value="HTH_5"/>
    <property type="match status" value="1"/>
</dbReference>
<dbReference type="FunFam" id="3.40.250.10:FF:000039">
    <property type="entry name" value="ArsR family transcriptional regulator"/>
    <property type="match status" value="1"/>
</dbReference>
<sequence>MIQDEIQNQFFADIAELARAVGSAQRLMLLQHIAQGERSVERLAELSGLTIANASQHLQNLKRANFVQTRRDGKNVFYRLANGPIIELLTALTRLAEFNQAEIRSLVSDSFHQRERLEAVSREELLERLRESSVTILDVRPEDEFASGHLPGAINIPFTELEQRLSEVARDQEVVAYCRGSKCVLSPNAVAILQAKGIQARFLQDGFPSWKAAGLDVETE</sequence>
<dbReference type="InterPro" id="IPR036388">
    <property type="entry name" value="WH-like_DNA-bd_sf"/>
</dbReference>
<dbReference type="InterPro" id="IPR001845">
    <property type="entry name" value="HTH_ArsR_DNA-bd_dom"/>
</dbReference>
<dbReference type="InterPro" id="IPR050229">
    <property type="entry name" value="GlpE_sulfurtransferase"/>
</dbReference>
<accession>A0A366DMC2</accession>
<dbReference type="PROSITE" id="PS50206">
    <property type="entry name" value="RHODANESE_3"/>
    <property type="match status" value="1"/>
</dbReference>
<dbReference type="PROSITE" id="PS00380">
    <property type="entry name" value="RHODANESE_1"/>
    <property type="match status" value="1"/>
</dbReference>
<dbReference type="GO" id="GO:0004792">
    <property type="term" value="F:thiosulfate-cyanide sulfurtransferase activity"/>
    <property type="evidence" value="ECO:0007669"/>
    <property type="project" value="InterPro"/>
</dbReference>
<dbReference type="InterPro" id="IPR001763">
    <property type="entry name" value="Rhodanese-like_dom"/>
</dbReference>
<dbReference type="PANTHER" id="PTHR43031:SF1">
    <property type="entry name" value="PYRIDINE NUCLEOTIDE-DISULPHIDE OXIDOREDUCTASE"/>
    <property type="match status" value="1"/>
</dbReference>
<dbReference type="InterPro" id="IPR036873">
    <property type="entry name" value="Rhodanese-like_dom_sf"/>
</dbReference>
<keyword evidence="3" id="KW-0808">Transferase</keyword>
<name>A0A366DMC2_9HYPH</name>
<dbReference type="Proteomes" id="UP000252893">
    <property type="component" value="Unassembled WGS sequence"/>
</dbReference>
<dbReference type="SUPFAM" id="SSF46785">
    <property type="entry name" value="Winged helix' DNA-binding domain"/>
    <property type="match status" value="1"/>
</dbReference>
<dbReference type="GO" id="GO:0003700">
    <property type="term" value="F:DNA-binding transcription factor activity"/>
    <property type="evidence" value="ECO:0007669"/>
    <property type="project" value="InterPro"/>
</dbReference>
<comment type="caution">
    <text evidence="3">The sequence shown here is derived from an EMBL/GenBank/DDBJ whole genome shotgun (WGS) entry which is preliminary data.</text>
</comment>
<dbReference type="Gene3D" id="1.10.10.10">
    <property type="entry name" value="Winged helix-like DNA-binding domain superfamily/Winged helix DNA-binding domain"/>
    <property type="match status" value="1"/>
</dbReference>
<dbReference type="SUPFAM" id="SSF52821">
    <property type="entry name" value="Rhodanese/Cell cycle control phosphatase"/>
    <property type="match status" value="1"/>
</dbReference>
<dbReference type="SMART" id="SM00418">
    <property type="entry name" value="HTH_ARSR"/>
    <property type="match status" value="1"/>
</dbReference>
<protein>
    <submittedName>
        <fullName evidence="3">Rhodanese-related sulfurtransferase</fullName>
    </submittedName>
</protein>
<dbReference type="EMBL" id="QNRH01000009">
    <property type="protein sequence ID" value="RBO91196.1"/>
    <property type="molecule type" value="Genomic_DNA"/>
</dbReference>
<dbReference type="RefSeq" id="WP_113945886.1">
    <property type="nucleotide sequence ID" value="NZ_JBHEEG010000010.1"/>
</dbReference>